<accession>A0A8T0FPB6</accession>
<reference evidence="1" key="1">
    <citation type="journal article" date="2020" name="bioRxiv">
        <title>Chromosome-level reference genome of the European wasp spider Argiope bruennichi: a resource for studies on range expansion and evolutionary adaptation.</title>
        <authorList>
            <person name="Sheffer M.M."/>
            <person name="Hoppe A."/>
            <person name="Krehenwinkel H."/>
            <person name="Uhl G."/>
            <person name="Kuss A.W."/>
            <person name="Jensen L."/>
            <person name="Jensen C."/>
            <person name="Gillespie R.G."/>
            <person name="Hoff K.J."/>
            <person name="Prost S."/>
        </authorList>
    </citation>
    <scope>NUCLEOTIDE SEQUENCE</scope>
</reference>
<protein>
    <submittedName>
        <fullName evidence="1">Uncharacterized protein</fullName>
    </submittedName>
</protein>
<organism evidence="1 2">
    <name type="scientific">Argiope bruennichi</name>
    <name type="common">Wasp spider</name>
    <name type="synonym">Aranea bruennichi</name>
    <dbReference type="NCBI Taxonomy" id="94029"/>
    <lineage>
        <taxon>Eukaryota</taxon>
        <taxon>Metazoa</taxon>
        <taxon>Ecdysozoa</taxon>
        <taxon>Arthropoda</taxon>
        <taxon>Chelicerata</taxon>
        <taxon>Arachnida</taxon>
        <taxon>Araneae</taxon>
        <taxon>Araneomorphae</taxon>
        <taxon>Entelegynae</taxon>
        <taxon>Araneoidea</taxon>
        <taxon>Araneidae</taxon>
        <taxon>Argiope</taxon>
    </lineage>
</organism>
<dbReference type="Proteomes" id="UP000807504">
    <property type="component" value="Unassembled WGS sequence"/>
</dbReference>
<dbReference type="AlphaFoldDB" id="A0A8T0FPB6"/>
<name>A0A8T0FPB6_ARGBR</name>
<evidence type="ECO:0000313" key="2">
    <source>
        <dbReference type="Proteomes" id="UP000807504"/>
    </source>
</evidence>
<dbReference type="EMBL" id="JABXBU010000003">
    <property type="protein sequence ID" value="KAF8792018.1"/>
    <property type="molecule type" value="Genomic_DNA"/>
</dbReference>
<proteinExistence type="predicted"/>
<sequence length="373" mass="44754">MNFSRVQTLLDISLAKITIEICNNFELCSPCLRGNKLEVLYSALDHWNYAFCDICLNSIKKRASLLQLPRELEKEVAALSKYVYNEMVKFKICLVKLHRELLPNYILECSCLDQIDFAQIFRWESTGIVDEKKTIEILVCDESLDLHFRFVLACYFCLEDHVTFLWGRMPEITKLDNRAYTCTSLPLVSFWLKWLDREINQDSIDAIYNSFFKNSSFDGILKNTTLLSYIVGKIYPNQRKIFLRDVALQNWEQSKITRFCLFRVDEEQQCVIFQDNPREVLISFLDWPWQKHFMGLAHFLYNDLQERDYFFVMWEFWGKIVCHWYDYDYVALLMEFWNHSPEDLKEFIRNEHGDLMRGFIRTLEADYNFHGFY</sequence>
<comment type="caution">
    <text evidence="1">The sequence shown here is derived from an EMBL/GenBank/DDBJ whole genome shotgun (WGS) entry which is preliminary data.</text>
</comment>
<evidence type="ECO:0000313" key="1">
    <source>
        <dbReference type="EMBL" id="KAF8792018.1"/>
    </source>
</evidence>
<gene>
    <name evidence="1" type="ORF">HNY73_003670</name>
</gene>
<reference evidence="1" key="2">
    <citation type="submission" date="2020-06" db="EMBL/GenBank/DDBJ databases">
        <authorList>
            <person name="Sheffer M."/>
        </authorList>
    </citation>
    <scope>NUCLEOTIDE SEQUENCE</scope>
</reference>
<keyword evidence="2" id="KW-1185">Reference proteome</keyword>